<evidence type="ECO:0000256" key="4">
    <source>
        <dbReference type="ARBA" id="ARBA00022692"/>
    </source>
</evidence>
<sequence length="1121" mass="122734">MKRKLQTKLLTLIAMMTIMVSAAIGQITTSSMSGIVKDSKGESLPGATIKAIHTPTGSVYATQSNAEGRFNLLNMRAGGPYSVNVTFLGLNPKKVSGLNLKLGENFVYNVNLGDATTELGEVVVTGNGLLSSSRTGAVTNIGTREINTLPTISRSINDITRVTPQAQGSSIGGGNYRQNNITVDGANFNNSFGIGDNLPGGQATPIPLDALGEISVNVAPVDVRQSGFIGGAVNLTTRSGTNEFSGSAYTYFRNQDNVGTQVKNYDRLTPNPNDVKIYGARIGGPIIKNKLFFFGSVESDKQARPGQNAFAQTPNQPWPGTPNARRPTAARLTEISNYLRDTYGYETGAFEGYGFASERLNIVAKIDWNINKNNRFNIRYSQLESKNPSFLSGSFSPLNNSAQNPVYGPAGGSRTGNTALHFQNSNYFTNNNYYSLVTELNSTIGGKFNNTFRASYTNQNEPRTSESSEFPLVDILEDGQPFTTFGYEPFTFGNLRDVESINVIDYVQATFGKHNLLAGFEFETSTTKNGFQRFGTGYYVFNSWDDFVNGGNARSFAQTYSLTPGYAQAFPTFKDSQLGIYFQDDFNVNDKLNLSFGLRGDIYSYKQDLLSHPLISPLTFANGEKLDTGVLPTTAFLISPRIGFNYDVKGDRSLQLRGSAGVFSGGIPNVWIVSQAGDSGLLQFTDVRQPTPGQNTIPNTPFNPDPRAYLPAVQPTAGVTIPNTLNFLDPNLKAPQAFKGNLAIDKKLPWGIVATIEGIYNYDINQVLSRNANLNDAASAPLNYTYPANAPGGLGGTVYGGNRPIYPSSIPARYINKLQRVNGNNVVTAAGTSLLNTYVGYNKSGGYNYSLSFQLQKQFEKGFSASVAYVRQEGKNYFDGGGDQFAGTWTGNATVNGSNDPELGFNGFVPDRLFATVSYRKEFLKHLGTSFTMFYEGSSQGRVSYTYSADFNQDGANNDLIYVPLNRSDITFTPFTAGGINYTAAAQADIFFRYLEQDNYLNSRRGKFAERNGGLLPWVNSVDFNFTQDLFTNIGNKRNTLQFNWTVNNFGNFINKNWGVRKQQVRNQILVPTSTQTPGGTNQPTFRLQFDGPTPVTQLVRDNVSFNSTYSMQFGFRYIFN</sequence>
<dbReference type="InterPro" id="IPR008969">
    <property type="entry name" value="CarboxyPept-like_regulatory"/>
</dbReference>
<keyword evidence="5" id="KW-0472">Membrane</keyword>
<reference evidence="11" key="1">
    <citation type="journal article" date="2019" name="Int. J. Syst. Evol. Microbiol.">
        <title>The Global Catalogue of Microorganisms (GCM) 10K type strain sequencing project: providing services to taxonomists for standard genome sequencing and annotation.</title>
        <authorList>
            <consortium name="The Broad Institute Genomics Platform"/>
            <consortium name="The Broad Institute Genome Sequencing Center for Infectious Disease"/>
            <person name="Wu L."/>
            <person name="Ma J."/>
        </authorList>
    </citation>
    <scope>NUCLEOTIDE SEQUENCE [LARGE SCALE GENOMIC DNA]</scope>
    <source>
        <strain evidence="11">KCTC 42456</strain>
    </source>
</reference>
<dbReference type="Pfam" id="PF25183">
    <property type="entry name" value="OMP_b-brl_4"/>
    <property type="match status" value="1"/>
</dbReference>
<accession>A0ABW5TX04</accession>
<gene>
    <name evidence="10" type="ORF">ACFSSE_15605</name>
</gene>
<dbReference type="SUPFAM" id="SSF49464">
    <property type="entry name" value="Carboxypeptidase regulatory domain-like"/>
    <property type="match status" value="1"/>
</dbReference>
<protein>
    <submittedName>
        <fullName evidence="10">Carboxypeptidase regulatory-like domain-containing protein</fullName>
    </submittedName>
</protein>
<evidence type="ECO:0000313" key="11">
    <source>
        <dbReference type="Proteomes" id="UP001597546"/>
    </source>
</evidence>
<feature type="signal peptide" evidence="8">
    <location>
        <begin position="1"/>
        <end position="22"/>
    </location>
</feature>
<dbReference type="Proteomes" id="UP001597546">
    <property type="component" value="Unassembled WGS sequence"/>
</dbReference>
<evidence type="ECO:0000313" key="10">
    <source>
        <dbReference type="EMBL" id="MFD2733134.1"/>
    </source>
</evidence>
<evidence type="ECO:0000256" key="3">
    <source>
        <dbReference type="ARBA" id="ARBA00022452"/>
    </source>
</evidence>
<keyword evidence="3" id="KW-1134">Transmembrane beta strand</keyword>
<evidence type="ECO:0000256" key="5">
    <source>
        <dbReference type="ARBA" id="ARBA00023136"/>
    </source>
</evidence>
<dbReference type="PANTHER" id="PTHR30069">
    <property type="entry name" value="TONB-DEPENDENT OUTER MEMBRANE RECEPTOR"/>
    <property type="match status" value="1"/>
</dbReference>
<feature type="region of interest" description="Disordered" evidence="7">
    <location>
        <begin position="307"/>
        <end position="326"/>
    </location>
</feature>
<dbReference type="SUPFAM" id="SSF56935">
    <property type="entry name" value="Porins"/>
    <property type="match status" value="1"/>
</dbReference>
<comment type="subcellular location">
    <subcellularLocation>
        <location evidence="1">Cell outer membrane</location>
        <topology evidence="1">Multi-pass membrane protein</topology>
    </subcellularLocation>
</comment>
<organism evidence="10 11">
    <name type="scientific">Pedobacter alpinus</name>
    <dbReference type="NCBI Taxonomy" id="1590643"/>
    <lineage>
        <taxon>Bacteria</taxon>
        <taxon>Pseudomonadati</taxon>
        <taxon>Bacteroidota</taxon>
        <taxon>Sphingobacteriia</taxon>
        <taxon>Sphingobacteriales</taxon>
        <taxon>Sphingobacteriaceae</taxon>
        <taxon>Pedobacter</taxon>
    </lineage>
</organism>
<feature type="chain" id="PRO_5045498237" evidence="8">
    <location>
        <begin position="23"/>
        <end position="1121"/>
    </location>
</feature>
<dbReference type="InterPro" id="IPR039426">
    <property type="entry name" value="TonB-dep_rcpt-like"/>
</dbReference>
<proteinExistence type="predicted"/>
<dbReference type="InterPro" id="IPR057601">
    <property type="entry name" value="Oar-like_b-barrel"/>
</dbReference>
<keyword evidence="8" id="KW-0732">Signal</keyword>
<keyword evidence="2" id="KW-0813">Transport</keyword>
<dbReference type="Pfam" id="PF13620">
    <property type="entry name" value="CarboxypepD_reg"/>
    <property type="match status" value="1"/>
</dbReference>
<dbReference type="PANTHER" id="PTHR30069:SF46">
    <property type="entry name" value="OAR PROTEIN"/>
    <property type="match status" value="1"/>
</dbReference>
<dbReference type="RefSeq" id="WP_379042183.1">
    <property type="nucleotide sequence ID" value="NZ_JBHSKW010000020.1"/>
</dbReference>
<evidence type="ECO:0000256" key="8">
    <source>
        <dbReference type="SAM" id="SignalP"/>
    </source>
</evidence>
<dbReference type="Gene3D" id="2.60.40.1120">
    <property type="entry name" value="Carboxypeptidase-like, regulatory domain"/>
    <property type="match status" value="1"/>
</dbReference>
<evidence type="ECO:0000256" key="2">
    <source>
        <dbReference type="ARBA" id="ARBA00022448"/>
    </source>
</evidence>
<evidence type="ECO:0000256" key="7">
    <source>
        <dbReference type="SAM" id="MobiDB-lite"/>
    </source>
</evidence>
<evidence type="ECO:0000259" key="9">
    <source>
        <dbReference type="Pfam" id="PF25183"/>
    </source>
</evidence>
<evidence type="ECO:0000256" key="1">
    <source>
        <dbReference type="ARBA" id="ARBA00004571"/>
    </source>
</evidence>
<feature type="domain" description="TonB-dependent transporter Oar-like beta-barrel" evidence="9">
    <location>
        <begin position="236"/>
        <end position="926"/>
    </location>
</feature>
<name>A0ABW5TX04_9SPHI</name>
<keyword evidence="6" id="KW-0998">Cell outer membrane</keyword>
<dbReference type="Gene3D" id="2.40.170.20">
    <property type="entry name" value="TonB-dependent receptor, beta-barrel domain"/>
    <property type="match status" value="1"/>
</dbReference>
<comment type="caution">
    <text evidence="10">The sequence shown here is derived from an EMBL/GenBank/DDBJ whole genome shotgun (WGS) entry which is preliminary data.</text>
</comment>
<keyword evidence="11" id="KW-1185">Reference proteome</keyword>
<dbReference type="EMBL" id="JBHULV010000052">
    <property type="protein sequence ID" value="MFD2733134.1"/>
    <property type="molecule type" value="Genomic_DNA"/>
</dbReference>
<keyword evidence="4" id="KW-0812">Transmembrane</keyword>
<dbReference type="InterPro" id="IPR036942">
    <property type="entry name" value="Beta-barrel_TonB_sf"/>
</dbReference>
<evidence type="ECO:0000256" key="6">
    <source>
        <dbReference type="ARBA" id="ARBA00023237"/>
    </source>
</evidence>